<dbReference type="RefSeq" id="WP_376836856.1">
    <property type="nucleotide sequence ID" value="NZ_JBHLSW010000015.1"/>
</dbReference>
<dbReference type="Pfam" id="PF07715">
    <property type="entry name" value="Plug"/>
    <property type="match status" value="1"/>
</dbReference>
<evidence type="ECO:0000259" key="9">
    <source>
        <dbReference type="Pfam" id="PF25183"/>
    </source>
</evidence>
<keyword evidence="11" id="KW-1185">Reference proteome</keyword>
<dbReference type="InterPro" id="IPR037066">
    <property type="entry name" value="Plug_dom_sf"/>
</dbReference>
<comment type="caution">
    <text evidence="10">The sequence shown here is derived from an EMBL/GenBank/DDBJ whole genome shotgun (WGS) entry which is preliminary data.</text>
</comment>
<gene>
    <name evidence="10" type="ORF">ACFFGE_12955</name>
</gene>
<evidence type="ECO:0000259" key="8">
    <source>
        <dbReference type="Pfam" id="PF07715"/>
    </source>
</evidence>
<feature type="domain" description="TonB-dependent receptor plug" evidence="8">
    <location>
        <begin position="133"/>
        <end position="235"/>
    </location>
</feature>
<dbReference type="Pfam" id="PF25183">
    <property type="entry name" value="OMP_b-brl_4"/>
    <property type="match status" value="2"/>
</dbReference>
<keyword evidence="3" id="KW-1134">Transmembrane beta strand</keyword>
<dbReference type="Gene3D" id="2.170.130.10">
    <property type="entry name" value="TonB-dependent receptor, plug domain"/>
    <property type="match status" value="1"/>
</dbReference>
<dbReference type="Gene3D" id="2.60.40.1120">
    <property type="entry name" value="Carboxypeptidase-like, regulatory domain"/>
    <property type="match status" value="1"/>
</dbReference>
<proteinExistence type="predicted"/>
<dbReference type="PANTHER" id="PTHR30069">
    <property type="entry name" value="TONB-DEPENDENT OUTER MEMBRANE RECEPTOR"/>
    <property type="match status" value="1"/>
</dbReference>
<keyword evidence="5" id="KW-0472">Membrane</keyword>
<keyword evidence="10" id="KW-0675">Receptor</keyword>
<keyword evidence="4" id="KW-0812">Transmembrane</keyword>
<evidence type="ECO:0000256" key="6">
    <source>
        <dbReference type="ARBA" id="ARBA00023237"/>
    </source>
</evidence>
<evidence type="ECO:0000256" key="3">
    <source>
        <dbReference type="ARBA" id="ARBA00022452"/>
    </source>
</evidence>
<dbReference type="InterPro" id="IPR057601">
    <property type="entry name" value="Oar-like_b-barrel"/>
</dbReference>
<evidence type="ECO:0000256" key="5">
    <source>
        <dbReference type="ARBA" id="ARBA00023136"/>
    </source>
</evidence>
<dbReference type="InterPro" id="IPR036942">
    <property type="entry name" value="Beta-barrel_TonB_sf"/>
</dbReference>
<dbReference type="Proteomes" id="UP001589906">
    <property type="component" value="Unassembled WGS sequence"/>
</dbReference>
<evidence type="ECO:0000256" key="7">
    <source>
        <dbReference type="SAM" id="SignalP"/>
    </source>
</evidence>
<keyword evidence="2" id="KW-0813">Transport</keyword>
<dbReference type="SUPFAM" id="SSF56935">
    <property type="entry name" value="Porins"/>
    <property type="match status" value="1"/>
</dbReference>
<organism evidence="10 11">
    <name type="scientific">Brevundimonas balnearis</name>
    <dbReference type="NCBI Taxonomy" id="1572858"/>
    <lineage>
        <taxon>Bacteria</taxon>
        <taxon>Pseudomonadati</taxon>
        <taxon>Pseudomonadota</taxon>
        <taxon>Alphaproteobacteria</taxon>
        <taxon>Caulobacterales</taxon>
        <taxon>Caulobacteraceae</taxon>
        <taxon>Brevundimonas</taxon>
    </lineage>
</organism>
<feature type="domain" description="TonB-dependent transporter Oar-like beta-barrel" evidence="9">
    <location>
        <begin position="240"/>
        <end position="318"/>
    </location>
</feature>
<dbReference type="InterPro" id="IPR039426">
    <property type="entry name" value="TonB-dep_rcpt-like"/>
</dbReference>
<protein>
    <submittedName>
        <fullName evidence="10">TonB-dependent receptor domain-containing protein</fullName>
    </submittedName>
</protein>
<evidence type="ECO:0000256" key="2">
    <source>
        <dbReference type="ARBA" id="ARBA00022448"/>
    </source>
</evidence>
<evidence type="ECO:0000256" key="4">
    <source>
        <dbReference type="ARBA" id="ARBA00022692"/>
    </source>
</evidence>
<dbReference type="InterPro" id="IPR008969">
    <property type="entry name" value="CarboxyPept-like_regulatory"/>
</dbReference>
<feature type="signal peptide" evidence="7">
    <location>
        <begin position="1"/>
        <end position="24"/>
    </location>
</feature>
<dbReference type="InterPro" id="IPR012910">
    <property type="entry name" value="Plug_dom"/>
</dbReference>
<dbReference type="Gene3D" id="2.40.170.20">
    <property type="entry name" value="TonB-dependent receptor, beta-barrel domain"/>
    <property type="match status" value="1"/>
</dbReference>
<name>A0ABV6R581_9CAUL</name>
<comment type="subcellular location">
    <subcellularLocation>
        <location evidence="1">Cell outer membrane</location>
        <topology evidence="1">Multi-pass membrane protein</topology>
    </subcellularLocation>
</comment>
<sequence>MLRKLAYGASTAALMLTAATAVYAQETTGGIRGQVTDASGAPVAGAAVTVVHVPSGTTATTVTNAAGVYDARSLRVGGPYEVSVSAAEGSAVSGVGSIGIGSPASLDIQLVSAATVVDEIVVTGIAQGRLQTSPRSTFNETAIDTLPTINRDIRDFVRTSPFATTDPTNNDALSIGGQSNRTNAFLVDGIRQGDDFGLNSNGYPTQRSPISISALEAVSVEVAPYDVQYGTFTGGVVNSVTKSGGNRFSGEVFYEQTDADMQGDTFTYEDFQTGQTRNVDLSGSEFEETTWGATLSGPIIRDRLFFLVNYESYESTQPVLTGADGSGAAVEVPGITQADVDLVRQFSESVYGFDPLDWAADELLIEDEKWFAKIDWNINDRHRAAFSYQQTEGGDLRLNGSSTSSTFPSLGLLSQAYVLESNLTTYKAQLFSDWTDRFSTELSISRKEVENISSPLAGDEFAAFQVYLDDPGGPAPRRSIRFGPERSRHANQLTNDVDQFRFVGTYRADGGHRFSFGYEREALEVFNLFVQFANGEYEFASLTDFENGRASSIGYQSAATNNKFDAGAEFGYALNTLFAQDEWDITPNLTLNFGLRYDWYESDDRPLENPAFEATYGFSNTANLDGITVIQPRFGFNWQATDTLTIYGGVGRFQGGSPNVWVSNNYTNTGNLVGIFQCKRAGYTSQFTGSFPTCTAEELAALDNVDGFDVAPIAEQRVTESANRGTGTINVIDPTFETPSIWKTSIGAVKDFDFSRWGLGADWRVTAEYIHSEVDHGVGWVDLNYERQRSGAAPDGRPTFFGSVTPAPGQTAAAAAAQTVLMLTNFEGGETDQFAVSISKDWYEGWANGLGFNLSYTYLDSTEQNPGTSSVALSNFQQVAVIDPNSPEIADSNYEVEDAIKLNISYNRAFFGDYMTRINLFGQRRSGLNFSYAFANGANNMFGESVSQQRALFYVPQVDGSGQVTATSDPIVRFAPGFNLTAFNEYLQRTGLIEYAGQISPRNAFKSPDWTQFDLYIEQELPAFFPGGARLALYGHVENIGNLLNDEWGVIQQLGFPFYSTDVDARNCQVSGCAAGIGNFYEYRGLSQDSASGFNSQSVWQAKFGVRYRF</sequence>
<accession>A0ABV6R581</accession>
<dbReference type="PANTHER" id="PTHR30069:SF46">
    <property type="entry name" value="OAR PROTEIN"/>
    <property type="match status" value="1"/>
</dbReference>
<evidence type="ECO:0000313" key="11">
    <source>
        <dbReference type="Proteomes" id="UP001589906"/>
    </source>
</evidence>
<feature type="domain" description="TonB-dependent transporter Oar-like beta-barrel" evidence="9">
    <location>
        <begin position="367"/>
        <end position="1022"/>
    </location>
</feature>
<reference evidence="10 11" key="1">
    <citation type="submission" date="2024-09" db="EMBL/GenBank/DDBJ databases">
        <authorList>
            <person name="Sun Q."/>
            <person name="Mori K."/>
        </authorList>
    </citation>
    <scope>NUCLEOTIDE SEQUENCE [LARGE SCALE GENOMIC DNA]</scope>
    <source>
        <strain evidence="10 11">NCAIM B.02621</strain>
    </source>
</reference>
<dbReference type="EMBL" id="JBHLSW010000015">
    <property type="protein sequence ID" value="MFC0634782.1"/>
    <property type="molecule type" value="Genomic_DNA"/>
</dbReference>
<evidence type="ECO:0000313" key="10">
    <source>
        <dbReference type="EMBL" id="MFC0634782.1"/>
    </source>
</evidence>
<keyword evidence="7" id="KW-0732">Signal</keyword>
<dbReference type="Pfam" id="PF13620">
    <property type="entry name" value="CarboxypepD_reg"/>
    <property type="match status" value="1"/>
</dbReference>
<feature type="chain" id="PRO_5045533811" evidence="7">
    <location>
        <begin position="25"/>
        <end position="1110"/>
    </location>
</feature>
<evidence type="ECO:0000256" key="1">
    <source>
        <dbReference type="ARBA" id="ARBA00004571"/>
    </source>
</evidence>
<dbReference type="SUPFAM" id="SSF49464">
    <property type="entry name" value="Carboxypeptidase regulatory domain-like"/>
    <property type="match status" value="1"/>
</dbReference>
<keyword evidence="6" id="KW-0998">Cell outer membrane</keyword>